<sequence>MRHNAYIIKVKHGELFRVNFCRVTTKVVCAERAGGEGGGARARGGVYGKQCIPISAHLSISISGYAYFGLDLDASSAFDSAMMKLFQRKPKLF</sequence>
<proteinExistence type="predicted"/>
<name>A0A4C1UE54_EUMVA</name>
<reference evidence="1 2" key="1">
    <citation type="journal article" date="2019" name="Commun. Biol.">
        <title>The bagworm genome reveals a unique fibroin gene that provides high tensile strength.</title>
        <authorList>
            <person name="Kono N."/>
            <person name="Nakamura H."/>
            <person name="Ohtoshi R."/>
            <person name="Tomita M."/>
            <person name="Numata K."/>
            <person name="Arakawa K."/>
        </authorList>
    </citation>
    <scope>NUCLEOTIDE SEQUENCE [LARGE SCALE GENOMIC DNA]</scope>
</reference>
<dbReference type="AlphaFoldDB" id="A0A4C1UE54"/>
<accession>A0A4C1UE54</accession>
<dbReference type="EMBL" id="BGZK01000165">
    <property type="protein sequence ID" value="GBP24731.1"/>
    <property type="molecule type" value="Genomic_DNA"/>
</dbReference>
<comment type="caution">
    <text evidence="1">The sequence shown here is derived from an EMBL/GenBank/DDBJ whole genome shotgun (WGS) entry which is preliminary data.</text>
</comment>
<gene>
    <name evidence="1" type="ORF">EVAR_79578_1</name>
</gene>
<organism evidence="1 2">
    <name type="scientific">Eumeta variegata</name>
    <name type="common">Bagworm moth</name>
    <name type="synonym">Eumeta japonica</name>
    <dbReference type="NCBI Taxonomy" id="151549"/>
    <lineage>
        <taxon>Eukaryota</taxon>
        <taxon>Metazoa</taxon>
        <taxon>Ecdysozoa</taxon>
        <taxon>Arthropoda</taxon>
        <taxon>Hexapoda</taxon>
        <taxon>Insecta</taxon>
        <taxon>Pterygota</taxon>
        <taxon>Neoptera</taxon>
        <taxon>Endopterygota</taxon>
        <taxon>Lepidoptera</taxon>
        <taxon>Glossata</taxon>
        <taxon>Ditrysia</taxon>
        <taxon>Tineoidea</taxon>
        <taxon>Psychidae</taxon>
        <taxon>Oiketicinae</taxon>
        <taxon>Eumeta</taxon>
    </lineage>
</organism>
<evidence type="ECO:0000313" key="2">
    <source>
        <dbReference type="Proteomes" id="UP000299102"/>
    </source>
</evidence>
<evidence type="ECO:0000313" key="1">
    <source>
        <dbReference type="EMBL" id="GBP24731.1"/>
    </source>
</evidence>
<keyword evidence="2" id="KW-1185">Reference proteome</keyword>
<protein>
    <submittedName>
        <fullName evidence="1">Uncharacterized protein</fullName>
    </submittedName>
</protein>
<dbReference type="Proteomes" id="UP000299102">
    <property type="component" value="Unassembled WGS sequence"/>
</dbReference>